<reference evidence="2" key="1">
    <citation type="submission" date="2016-12" db="EMBL/GenBank/DDBJ databases">
        <authorList>
            <person name="Varghese N."/>
            <person name="Submissions S."/>
        </authorList>
    </citation>
    <scope>NUCLEOTIDE SEQUENCE [LARGE SCALE GENOMIC DNA]</scope>
    <source>
        <strain evidence="2">DSM 25035</strain>
    </source>
</reference>
<gene>
    <name evidence="1" type="ORF">SAMN04488108_3411</name>
</gene>
<proteinExistence type="predicted"/>
<dbReference type="EMBL" id="FRXN01000005">
    <property type="protein sequence ID" value="SHO64377.1"/>
    <property type="molecule type" value="Genomic_DNA"/>
</dbReference>
<sequence>MLYETSHRKLAIFTKECSDQGQIGLVLIKIFGGLKSLIQNLRFDKYLVFKLL</sequence>
<evidence type="ECO:0000313" key="1">
    <source>
        <dbReference type="EMBL" id="SHO64377.1"/>
    </source>
</evidence>
<evidence type="ECO:0000313" key="2">
    <source>
        <dbReference type="Proteomes" id="UP000184609"/>
    </source>
</evidence>
<organism evidence="1 2">
    <name type="scientific">Algoriphagus zhangzhouensis</name>
    <dbReference type="NCBI Taxonomy" id="1073327"/>
    <lineage>
        <taxon>Bacteria</taxon>
        <taxon>Pseudomonadati</taxon>
        <taxon>Bacteroidota</taxon>
        <taxon>Cytophagia</taxon>
        <taxon>Cytophagales</taxon>
        <taxon>Cyclobacteriaceae</taxon>
        <taxon>Algoriphagus</taxon>
    </lineage>
</organism>
<dbReference type="AlphaFoldDB" id="A0A1M7ZHM9"/>
<dbReference type="STRING" id="1073327.SAMN04488108_3411"/>
<dbReference type="Proteomes" id="UP000184609">
    <property type="component" value="Unassembled WGS sequence"/>
</dbReference>
<accession>A0A1M7ZHM9</accession>
<name>A0A1M7ZHM9_9BACT</name>
<protein>
    <submittedName>
        <fullName evidence="1">Uncharacterized protein</fullName>
    </submittedName>
</protein>
<keyword evidence="2" id="KW-1185">Reference proteome</keyword>